<dbReference type="SUPFAM" id="SSF55781">
    <property type="entry name" value="GAF domain-like"/>
    <property type="match status" value="1"/>
</dbReference>
<sequence length="381" mass="41938">MAPTAAAHRLVESIRRADRRSPHADDFLAELSEEVRKVVPYDGATWFGVDPDTMLATVPARLVNMDAELCWPFWRGEFHESDALLFRDLARQTQPAGSLRQATDGRPLRSPRYRDFLVPQGYDDEARIACRTGSTTWAVGGLYREKGRPEFTEEELRLLSSVSHAIGVALRGRNVLHSPMARSAQAPGVLLIGADGRLLSASLEAKAWLSAIYGPDPADESWAALMKRCSAPDRLLSAPVLMPLVTQARAVALGYDDQPARLRFRDRGGRWVVMHASSLDESDPGSPVAVVIEQAQSAEIAPIIVEAYGLSSRERDVVRCVARGLSTPDIATELHLSSHTVRGYIKSVFEKLGVSSRGELTAKLFAEHYSDTFHDTMVHLT</sequence>
<dbReference type="PANTHER" id="PTHR44688:SF16">
    <property type="entry name" value="DNA-BINDING TRANSCRIPTIONAL ACTIVATOR DEVR_DOSR"/>
    <property type="match status" value="1"/>
</dbReference>
<dbReference type="InterPro" id="IPR000792">
    <property type="entry name" value="Tscrpt_reg_LuxR_C"/>
</dbReference>
<evidence type="ECO:0000256" key="1">
    <source>
        <dbReference type="ARBA" id="ARBA00023015"/>
    </source>
</evidence>
<feature type="domain" description="HTH luxR-type" evidence="4">
    <location>
        <begin position="303"/>
        <end position="368"/>
    </location>
</feature>
<dbReference type="PRINTS" id="PR00038">
    <property type="entry name" value="HTHLUXR"/>
</dbReference>
<dbReference type="EMBL" id="SDKM01000063">
    <property type="protein sequence ID" value="RYP81609.1"/>
    <property type="molecule type" value="Genomic_DNA"/>
</dbReference>
<dbReference type="PANTHER" id="PTHR44688">
    <property type="entry name" value="DNA-BINDING TRANSCRIPTIONAL ACTIVATOR DEVR_DOSR"/>
    <property type="match status" value="1"/>
</dbReference>
<keyword evidence="3" id="KW-0804">Transcription</keyword>
<dbReference type="InterPro" id="IPR016032">
    <property type="entry name" value="Sig_transdc_resp-reg_C-effctor"/>
</dbReference>
<reference evidence="5 6" key="1">
    <citation type="submission" date="2019-01" db="EMBL/GenBank/DDBJ databases">
        <title>Nocardioides guangzhouensis sp. nov., an actinobacterium isolated from soil.</title>
        <authorList>
            <person name="Fu Y."/>
            <person name="Cai Y."/>
            <person name="Lin Z."/>
            <person name="Chen P."/>
        </authorList>
    </citation>
    <scope>NUCLEOTIDE SEQUENCE [LARGE SCALE GENOMIC DNA]</scope>
    <source>
        <strain evidence="5 6">130</strain>
    </source>
</reference>
<keyword evidence="6" id="KW-1185">Reference proteome</keyword>
<dbReference type="Gene3D" id="1.10.10.10">
    <property type="entry name" value="Winged helix-like DNA-binding domain superfamily/Winged helix DNA-binding domain"/>
    <property type="match status" value="1"/>
</dbReference>
<protein>
    <submittedName>
        <fullName evidence="5">LuxR family transcriptional regulator</fullName>
    </submittedName>
</protein>
<dbReference type="Pfam" id="PF00196">
    <property type="entry name" value="GerE"/>
    <property type="match status" value="1"/>
</dbReference>
<dbReference type="Proteomes" id="UP000295198">
    <property type="component" value="Unassembled WGS sequence"/>
</dbReference>
<dbReference type="InterPro" id="IPR029016">
    <property type="entry name" value="GAF-like_dom_sf"/>
</dbReference>
<dbReference type="AlphaFoldDB" id="A0A4V1XY09"/>
<dbReference type="CDD" id="cd06170">
    <property type="entry name" value="LuxR_C_like"/>
    <property type="match status" value="1"/>
</dbReference>
<name>A0A4V1XY09_9ACTN</name>
<accession>A0A4V1XY09</accession>
<evidence type="ECO:0000256" key="2">
    <source>
        <dbReference type="ARBA" id="ARBA00023125"/>
    </source>
</evidence>
<gene>
    <name evidence="5" type="ORF">EKO23_23290</name>
</gene>
<dbReference type="GO" id="GO:0006355">
    <property type="term" value="P:regulation of DNA-templated transcription"/>
    <property type="evidence" value="ECO:0007669"/>
    <property type="project" value="InterPro"/>
</dbReference>
<dbReference type="OrthoDB" id="9815744at2"/>
<keyword evidence="2" id="KW-0238">DNA-binding</keyword>
<dbReference type="PROSITE" id="PS00622">
    <property type="entry name" value="HTH_LUXR_1"/>
    <property type="match status" value="1"/>
</dbReference>
<dbReference type="GO" id="GO:0003677">
    <property type="term" value="F:DNA binding"/>
    <property type="evidence" value="ECO:0007669"/>
    <property type="project" value="UniProtKB-KW"/>
</dbReference>
<keyword evidence="1" id="KW-0805">Transcription regulation</keyword>
<dbReference type="PROSITE" id="PS50043">
    <property type="entry name" value="HTH_LUXR_2"/>
    <property type="match status" value="1"/>
</dbReference>
<dbReference type="RefSeq" id="WP_134720879.1">
    <property type="nucleotide sequence ID" value="NZ_SDKM01000063.1"/>
</dbReference>
<proteinExistence type="predicted"/>
<evidence type="ECO:0000313" key="5">
    <source>
        <dbReference type="EMBL" id="RYP81609.1"/>
    </source>
</evidence>
<dbReference type="InterPro" id="IPR036388">
    <property type="entry name" value="WH-like_DNA-bd_sf"/>
</dbReference>
<comment type="caution">
    <text evidence="5">The sequence shown here is derived from an EMBL/GenBank/DDBJ whole genome shotgun (WGS) entry which is preliminary data.</text>
</comment>
<evidence type="ECO:0000313" key="6">
    <source>
        <dbReference type="Proteomes" id="UP000295198"/>
    </source>
</evidence>
<dbReference type="Gene3D" id="3.30.450.40">
    <property type="match status" value="1"/>
</dbReference>
<dbReference type="SUPFAM" id="SSF46894">
    <property type="entry name" value="C-terminal effector domain of the bipartite response regulators"/>
    <property type="match status" value="1"/>
</dbReference>
<evidence type="ECO:0000256" key="3">
    <source>
        <dbReference type="ARBA" id="ARBA00023163"/>
    </source>
</evidence>
<evidence type="ECO:0000259" key="4">
    <source>
        <dbReference type="PROSITE" id="PS50043"/>
    </source>
</evidence>
<dbReference type="SMART" id="SM00421">
    <property type="entry name" value="HTH_LUXR"/>
    <property type="match status" value="1"/>
</dbReference>
<organism evidence="5 6">
    <name type="scientific">Nocardioides guangzhouensis</name>
    <dbReference type="NCBI Taxonomy" id="2497878"/>
    <lineage>
        <taxon>Bacteria</taxon>
        <taxon>Bacillati</taxon>
        <taxon>Actinomycetota</taxon>
        <taxon>Actinomycetes</taxon>
        <taxon>Propionibacteriales</taxon>
        <taxon>Nocardioidaceae</taxon>
        <taxon>Nocardioides</taxon>
    </lineage>
</organism>